<keyword evidence="2" id="KW-1133">Transmembrane helix</keyword>
<sequence>MEDIVKRIEKLRRSCEDQQRALDQATREIARGRAKRWYLLGAGLLFGVMVAGVFAYQVFQAIAQGYLLDCPRFSTLNCHRLLPGDVSYWVGMVVRIGVSVLFLSAAVVMAVFMRALTRPAPVLQMMRQRLQRLQADLEALEGRE</sequence>
<comment type="caution">
    <text evidence="3">The sequence shown here is derived from an EMBL/GenBank/DDBJ whole genome shotgun (WGS) entry which is preliminary data.</text>
</comment>
<reference evidence="4" key="1">
    <citation type="submission" date="2018-05" db="EMBL/GenBank/DDBJ databases">
        <authorList>
            <person name="Li Y."/>
        </authorList>
    </citation>
    <scope>NUCLEOTIDE SEQUENCE [LARGE SCALE GENOMIC DNA]</scope>
    <source>
        <strain evidence="4">3d-2-2</strain>
    </source>
</reference>
<gene>
    <name evidence="3" type="ORF">DD235_00800</name>
</gene>
<keyword evidence="2" id="KW-0812">Transmembrane</keyword>
<name>A0A2V1K724_9BURK</name>
<protein>
    <recommendedName>
        <fullName evidence="5">Transmembrane protein</fullName>
    </recommendedName>
</protein>
<accession>A0A2V1K724</accession>
<keyword evidence="4" id="KW-1185">Reference proteome</keyword>
<evidence type="ECO:0000313" key="4">
    <source>
        <dbReference type="Proteomes" id="UP000245212"/>
    </source>
</evidence>
<dbReference type="EMBL" id="QETA01000001">
    <property type="protein sequence ID" value="PWF24762.1"/>
    <property type="molecule type" value="Genomic_DNA"/>
</dbReference>
<feature type="coiled-coil region" evidence="1">
    <location>
        <begin position="1"/>
        <end position="35"/>
    </location>
</feature>
<feature type="transmembrane region" description="Helical" evidence="2">
    <location>
        <begin position="37"/>
        <end position="59"/>
    </location>
</feature>
<dbReference type="Proteomes" id="UP000245212">
    <property type="component" value="Unassembled WGS sequence"/>
</dbReference>
<keyword evidence="2" id="KW-0472">Membrane</keyword>
<evidence type="ECO:0008006" key="5">
    <source>
        <dbReference type="Google" id="ProtNLM"/>
    </source>
</evidence>
<dbReference type="AlphaFoldDB" id="A0A2V1K724"/>
<evidence type="ECO:0000313" key="3">
    <source>
        <dbReference type="EMBL" id="PWF24762.1"/>
    </source>
</evidence>
<feature type="transmembrane region" description="Helical" evidence="2">
    <location>
        <begin position="92"/>
        <end position="117"/>
    </location>
</feature>
<keyword evidence="1" id="KW-0175">Coiled coil</keyword>
<proteinExistence type="predicted"/>
<evidence type="ECO:0000256" key="2">
    <source>
        <dbReference type="SAM" id="Phobius"/>
    </source>
</evidence>
<evidence type="ECO:0000256" key="1">
    <source>
        <dbReference type="SAM" id="Coils"/>
    </source>
</evidence>
<organism evidence="3 4">
    <name type="scientific">Corticimicrobacter populi</name>
    <dbReference type="NCBI Taxonomy" id="2175229"/>
    <lineage>
        <taxon>Bacteria</taxon>
        <taxon>Pseudomonadati</taxon>
        <taxon>Pseudomonadota</taxon>
        <taxon>Betaproteobacteria</taxon>
        <taxon>Burkholderiales</taxon>
        <taxon>Alcaligenaceae</taxon>
        <taxon>Corticimicrobacter</taxon>
    </lineage>
</organism>